<evidence type="ECO:0000256" key="1">
    <source>
        <dbReference type="SAM" id="MobiDB-lite"/>
    </source>
</evidence>
<keyword evidence="3" id="KW-1185">Reference proteome</keyword>
<organism evidence="2 3">
    <name type="scientific">Nakamurella aerolata</name>
    <dbReference type="NCBI Taxonomy" id="1656892"/>
    <lineage>
        <taxon>Bacteria</taxon>
        <taxon>Bacillati</taxon>
        <taxon>Actinomycetota</taxon>
        <taxon>Actinomycetes</taxon>
        <taxon>Nakamurellales</taxon>
        <taxon>Nakamurellaceae</taxon>
        <taxon>Nakamurella</taxon>
    </lineage>
</organism>
<protein>
    <recommendedName>
        <fullName evidence="4">AsnC family protein</fullName>
    </recommendedName>
</protein>
<feature type="region of interest" description="Disordered" evidence="1">
    <location>
        <begin position="1"/>
        <end position="30"/>
    </location>
</feature>
<gene>
    <name evidence="2" type="ORF">HKD39_02625</name>
</gene>
<dbReference type="AlphaFoldDB" id="A0A849ACN7"/>
<feature type="compositionally biased region" description="Basic and acidic residues" evidence="1">
    <location>
        <begin position="178"/>
        <end position="193"/>
    </location>
</feature>
<feature type="compositionally biased region" description="Low complexity" evidence="1">
    <location>
        <begin position="111"/>
        <end position="131"/>
    </location>
</feature>
<dbReference type="RefSeq" id="WP_171198238.1">
    <property type="nucleotide sequence ID" value="NZ_JABEND010000001.1"/>
</dbReference>
<evidence type="ECO:0008006" key="4">
    <source>
        <dbReference type="Google" id="ProtNLM"/>
    </source>
</evidence>
<accession>A0A849ACN7</accession>
<evidence type="ECO:0000313" key="3">
    <source>
        <dbReference type="Proteomes" id="UP000562984"/>
    </source>
</evidence>
<feature type="region of interest" description="Disordered" evidence="1">
    <location>
        <begin position="93"/>
        <end position="207"/>
    </location>
</feature>
<name>A0A849ACN7_9ACTN</name>
<dbReference type="EMBL" id="JABEND010000001">
    <property type="protein sequence ID" value="NNG34632.1"/>
    <property type="molecule type" value="Genomic_DNA"/>
</dbReference>
<evidence type="ECO:0000313" key="2">
    <source>
        <dbReference type="EMBL" id="NNG34632.1"/>
    </source>
</evidence>
<sequence>MTSVPSGPGPAVNSPGAGQRPSRPLPDPVDLRLLAALGQSGGDIGLPQLAWQAGVPQREAAARLVELAEAGMPMRLVAQGDPGLLWTIVQRGPADSPRLAPPPPGTPAPGTPTAGSPQQQAASGPQQTAAAVQHAASGPPTGPAAVWGLPGSASWTDREKPGAPSSGPVGAGSTGGADRPDTEAAEPPQRRPAEPVGSTQPTVGLAGERLTVTVGEVIDPADAVLAEAGFVSDPAERAVLVRTTVGNAGPAPHDCMPDLYLVLVDASGAVLQKAPMAVPGRPAHRVGVATGAGSDGWTLFLIPASTQLAAVRWSVRPDLLDRDLSWSLTPAG</sequence>
<proteinExistence type="predicted"/>
<dbReference type="Proteomes" id="UP000562984">
    <property type="component" value="Unassembled WGS sequence"/>
</dbReference>
<reference evidence="2 3" key="1">
    <citation type="submission" date="2020-05" db="EMBL/GenBank/DDBJ databases">
        <title>Nakamurella sp. DB0629 isolated from air conditioner.</title>
        <authorList>
            <person name="Kim D.H."/>
            <person name="Kim D.-U."/>
        </authorList>
    </citation>
    <scope>NUCLEOTIDE SEQUENCE [LARGE SCALE GENOMIC DNA]</scope>
    <source>
        <strain evidence="2 3">DB0629</strain>
    </source>
</reference>
<comment type="caution">
    <text evidence="2">The sequence shown here is derived from an EMBL/GenBank/DDBJ whole genome shotgun (WGS) entry which is preliminary data.</text>
</comment>
<feature type="compositionally biased region" description="Pro residues" evidence="1">
    <location>
        <begin position="99"/>
        <end position="110"/>
    </location>
</feature>